<dbReference type="PANTHER" id="PTHR15243:SF0">
    <property type="entry name" value="SERINE_THREONINE-PROTEIN KINASE 19"/>
    <property type="match status" value="1"/>
</dbReference>
<accession>A0A8J4B3P9</accession>
<comment type="caution">
    <text evidence="3">The sequence shown here is derived from an EMBL/GenBank/DDBJ whole genome shotgun (WGS) entry which is preliminary data.</text>
</comment>
<evidence type="ECO:0000313" key="3">
    <source>
        <dbReference type="EMBL" id="GIL53496.1"/>
    </source>
</evidence>
<reference evidence="3" key="1">
    <citation type="journal article" date="2021" name="Proc. Natl. Acad. Sci. U.S.A.">
        <title>Three genomes in the algal genus Volvox reveal the fate of a haploid sex-determining region after a transition to homothallism.</title>
        <authorList>
            <person name="Yamamoto K."/>
            <person name="Hamaji T."/>
            <person name="Kawai-Toyooka H."/>
            <person name="Matsuzaki R."/>
            <person name="Takahashi F."/>
            <person name="Nishimura Y."/>
            <person name="Kawachi M."/>
            <person name="Noguchi H."/>
            <person name="Minakuchi Y."/>
            <person name="Umen J.G."/>
            <person name="Toyoda A."/>
            <person name="Nozaki H."/>
        </authorList>
    </citation>
    <scope>NUCLEOTIDE SEQUENCE</scope>
    <source>
        <strain evidence="3">NIES-3780</strain>
    </source>
</reference>
<feature type="compositionally biased region" description="Gly residues" evidence="2">
    <location>
        <begin position="178"/>
        <end position="193"/>
    </location>
</feature>
<evidence type="ECO:0000256" key="2">
    <source>
        <dbReference type="SAM" id="MobiDB-lite"/>
    </source>
</evidence>
<name>A0A8J4B3P9_9CHLO</name>
<protein>
    <submittedName>
        <fullName evidence="3">Uncharacterized protein</fullName>
    </submittedName>
</protein>
<evidence type="ECO:0000256" key="1">
    <source>
        <dbReference type="ARBA" id="ARBA00093458"/>
    </source>
</evidence>
<feature type="region of interest" description="Disordered" evidence="2">
    <location>
        <begin position="127"/>
        <end position="202"/>
    </location>
</feature>
<feature type="region of interest" description="Disordered" evidence="2">
    <location>
        <begin position="64"/>
        <end position="91"/>
    </location>
</feature>
<dbReference type="AlphaFoldDB" id="A0A8J4B3P9"/>
<gene>
    <name evidence="3" type="ORF">Vafri_9087</name>
</gene>
<keyword evidence="4" id="KW-1185">Reference proteome</keyword>
<organism evidence="3 4">
    <name type="scientific">Volvox africanus</name>
    <dbReference type="NCBI Taxonomy" id="51714"/>
    <lineage>
        <taxon>Eukaryota</taxon>
        <taxon>Viridiplantae</taxon>
        <taxon>Chlorophyta</taxon>
        <taxon>core chlorophytes</taxon>
        <taxon>Chlorophyceae</taxon>
        <taxon>CS clade</taxon>
        <taxon>Chlamydomonadales</taxon>
        <taxon>Volvocaceae</taxon>
        <taxon>Volvox</taxon>
    </lineage>
</organism>
<dbReference type="InterPro" id="IPR018865">
    <property type="entry name" value="STK19-like"/>
</dbReference>
<dbReference type="EMBL" id="BNCO01000015">
    <property type="protein sequence ID" value="GIL53496.1"/>
    <property type="molecule type" value="Genomic_DNA"/>
</dbReference>
<comment type="similarity">
    <text evidence="1">Belongs to the STK19 family.</text>
</comment>
<dbReference type="PANTHER" id="PTHR15243">
    <property type="entry name" value="SERINE/THREONINE-PROTEIN KINASE 19"/>
    <property type="match status" value="1"/>
</dbReference>
<dbReference type="Pfam" id="PF10494">
    <property type="entry name" value="Stk19"/>
    <property type="match status" value="1"/>
</dbReference>
<proteinExistence type="inferred from homology"/>
<evidence type="ECO:0000313" key="4">
    <source>
        <dbReference type="Proteomes" id="UP000747399"/>
    </source>
</evidence>
<sequence>MALRSHLSCLLADRLTVERQLDEQRRANRVRVFKLPTGADEFGILMTADYRTIVREAANNAVRDQRGGVPSASPCGAYGAPGSAASTADGSSPWHEAVEAFLNRVVDRCTEFELSRSHLIYLMQSALQPSQRSQPTQPPPPQQLQQSQHQHQHQHQQHQHQQGSLLRDHKVQKASALGGRGEGGGGREGGGGSSAASSRSAQVSLEAAEEQISLLLHLGCIARHTDGDADAFVLAVPGVGKLVKSVLGGRRELLTWLSKTQHQEAAEERVCKLKLRCSCLPPTYHVKDLEGRGAVKRLETACGPVVRLPGRRGKPGH</sequence>
<dbReference type="Proteomes" id="UP000747399">
    <property type="component" value="Unassembled WGS sequence"/>
</dbReference>